<evidence type="ECO:0000313" key="2">
    <source>
        <dbReference type="Proteomes" id="UP000252085"/>
    </source>
</evidence>
<sequence length="125" mass="14126">MEKTPTPIGVFNALPILSNSASMNDCTIVYPSYFRIFECRVGRWFIKDTEIFIGTENPIKDNDIAALYGVTEQEVVINLFRVNGGKSGFYLANLKDKGYYYCGQNREDLKAKLRTLGIGREDPIS</sequence>
<accession>A0A367QZV1</accession>
<dbReference type="EMBL" id="LXQE01000200">
    <property type="protein sequence ID" value="RCJ29190.1"/>
    <property type="molecule type" value="Genomic_DNA"/>
</dbReference>
<organism evidence="1 2">
    <name type="scientific">Nostoc punctiforme NIES-2108</name>
    <dbReference type="NCBI Taxonomy" id="1356359"/>
    <lineage>
        <taxon>Bacteria</taxon>
        <taxon>Bacillati</taxon>
        <taxon>Cyanobacteriota</taxon>
        <taxon>Cyanophyceae</taxon>
        <taxon>Nostocales</taxon>
        <taxon>Nostocaceae</taxon>
        <taxon>Nostoc</taxon>
    </lineage>
</organism>
<dbReference type="AlphaFoldDB" id="A0A367QZV1"/>
<evidence type="ECO:0000313" key="1">
    <source>
        <dbReference type="EMBL" id="RCJ29190.1"/>
    </source>
</evidence>
<reference evidence="1 2" key="1">
    <citation type="submission" date="2016-04" db="EMBL/GenBank/DDBJ databases">
        <authorList>
            <person name="Evans L.H."/>
            <person name="Alamgir A."/>
            <person name="Owens N."/>
            <person name="Weber N.D."/>
            <person name="Virtaneva K."/>
            <person name="Barbian K."/>
            <person name="Babar A."/>
            <person name="Rosenke K."/>
        </authorList>
    </citation>
    <scope>NUCLEOTIDE SEQUENCE [LARGE SCALE GENOMIC DNA]</scope>
    <source>
        <strain evidence="1">NIES-2108</strain>
    </source>
</reference>
<name>A0A367QZV1_NOSPU</name>
<dbReference type="Proteomes" id="UP000252085">
    <property type="component" value="Unassembled WGS sequence"/>
</dbReference>
<comment type="caution">
    <text evidence="1">The sequence shown here is derived from an EMBL/GenBank/DDBJ whole genome shotgun (WGS) entry which is preliminary data.</text>
</comment>
<gene>
    <name evidence="1" type="ORF">A6769_35945</name>
</gene>
<protein>
    <submittedName>
        <fullName evidence="1">Uncharacterized protein</fullName>
    </submittedName>
</protein>
<proteinExistence type="predicted"/>